<keyword evidence="1" id="KW-0863">Zinc-finger</keyword>
<evidence type="ECO:0000259" key="2">
    <source>
        <dbReference type="PROSITE" id="PS50966"/>
    </source>
</evidence>
<dbReference type="InParanoid" id="I3EH78"/>
<keyword evidence="1" id="KW-0862">Zinc</keyword>
<dbReference type="AlphaFoldDB" id="I3EH78"/>
<proteinExistence type="predicted"/>
<organism evidence="3 4">
    <name type="scientific">Nematocida parisii (strain ERTm3)</name>
    <name type="common">Nematode killer fungus</name>
    <dbReference type="NCBI Taxonomy" id="935791"/>
    <lineage>
        <taxon>Eukaryota</taxon>
        <taxon>Fungi</taxon>
        <taxon>Fungi incertae sedis</taxon>
        <taxon>Microsporidia</taxon>
        <taxon>Nematocida</taxon>
    </lineage>
</organism>
<protein>
    <recommendedName>
        <fullName evidence="2">SWIM-type domain-containing protein</fullName>
    </recommendedName>
</protein>
<dbReference type="HOGENOM" id="CLU_2498394_0_0_1"/>
<dbReference type="GO" id="GO:0008270">
    <property type="term" value="F:zinc ion binding"/>
    <property type="evidence" value="ECO:0007669"/>
    <property type="project" value="UniProtKB-KW"/>
</dbReference>
<dbReference type="InterPro" id="IPR007527">
    <property type="entry name" value="Znf_SWIM"/>
</dbReference>
<evidence type="ECO:0000313" key="3">
    <source>
        <dbReference type="EMBL" id="EIJ88575.1"/>
    </source>
</evidence>
<dbReference type="OrthoDB" id="2186314at2759"/>
<name>I3EH78_NEMP3</name>
<evidence type="ECO:0000313" key="4">
    <source>
        <dbReference type="Proteomes" id="UP000002872"/>
    </source>
</evidence>
<dbReference type="PROSITE" id="PS50966">
    <property type="entry name" value="ZF_SWIM"/>
    <property type="match status" value="1"/>
</dbReference>
<keyword evidence="1" id="KW-0479">Metal-binding</keyword>
<accession>I3EH78</accession>
<dbReference type="VEuPathDB" id="MicrosporidiaDB:NEQG_01265"/>
<feature type="domain" description="SWIM-type" evidence="2">
    <location>
        <begin position="37"/>
        <end position="67"/>
    </location>
</feature>
<gene>
    <name evidence="3" type="ORF">NEQG_01265</name>
</gene>
<evidence type="ECO:0000256" key="1">
    <source>
        <dbReference type="PROSITE-ProRule" id="PRU00325"/>
    </source>
</evidence>
<reference evidence="3" key="1">
    <citation type="submission" date="2011-01" db="EMBL/GenBank/DDBJ databases">
        <title>The Genome Sequence of Nematocida parisii strain ERTm3.</title>
        <authorList>
            <consortium name="The Broad Institute Genome Sequencing Platform"/>
            <consortium name="The Broad Institute Genome Sequencing Center for Infectious Disease"/>
            <person name="Cuomo C."/>
            <person name="Troemel E."/>
            <person name="Young S.K."/>
            <person name="Zeng Q."/>
            <person name="Gargeya S."/>
            <person name="Fitzgerald M."/>
            <person name="Haas B."/>
            <person name="Abouelleil A."/>
            <person name="Alvarado L."/>
            <person name="Arachchi H.M."/>
            <person name="Berlin A."/>
            <person name="Chapman S.B."/>
            <person name="Gearin G."/>
            <person name="Goldberg J."/>
            <person name="Griggs A."/>
            <person name="Gujja S."/>
            <person name="Hansen M."/>
            <person name="Heiman D."/>
            <person name="Howarth C."/>
            <person name="Larimer J."/>
            <person name="Lui A."/>
            <person name="MacDonald P.J.P."/>
            <person name="McCowen C."/>
            <person name="Montmayeur A."/>
            <person name="Murphy C."/>
            <person name="Neiman D."/>
            <person name="Pearson M."/>
            <person name="Priest M."/>
            <person name="Roberts A."/>
            <person name="Saif S."/>
            <person name="Shea T."/>
            <person name="Sisk P."/>
            <person name="Stolte C."/>
            <person name="Sykes S."/>
            <person name="Wortman J."/>
            <person name="Nusbaum C."/>
            <person name="Birren B."/>
        </authorList>
    </citation>
    <scope>NUCLEOTIDE SEQUENCE</scope>
    <source>
        <strain evidence="3">ERTm3</strain>
    </source>
</reference>
<dbReference type="Proteomes" id="UP000002872">
    <property type="component" value="Unassembled WGS sequence"/>
</dbReference>
<keyword evidence="4" id="KW-1185">Reference proteome</keyword>
<dbReference type="OMA" id="CKEYAIC"/>
<dbReference type="EMBL" id="GL870878">
    <property type="protein sequence ID" value="EIJ88575.1"/>
    <property type="molecule type" value="Genomic_DNA"/>
</dbReference>
<sequence length="89" mass="10090">MSHEISLISYGTSGAEDILQTKRITQHGIDYFYVNGEYVLVDGSTAGCTCSEYLICQHIISVARNEYSEDRNILKDIVQKVMNRQIKNT</sequence>